<dbReference type="EMBL" id="PQIB02000009">
    <property type="protein sequence ID" value="RLN00200.1"/>
    <property type="molecule type" value="Genomic_DNA"/>
</dbReference>
<accession>A0A3L6RBI4</accession>
<dbReference type="SUPFAM" id="SSF53098">
    <property type="entry name" value="Ribonuclease H-like"/>
    <property type="match status" value="1"/>
</dbReference>
<dbReference type="OrthoDB" id="779884at2759"/>
<comment type="caution">
    <text evidence="1">The sequence shown here is derived from an EMBL/GenBank/DDBJ whole genome shotgun (WGS) entry which is preliminary data.</text>
</comment>
<keyword evidence="2" id="KW-1185">Reference proteome</keyword>
<sequence>MDWNQIGKNCSRCGCTVLSVEFWNAVEDCLRASAPLLIVLRVVDGDEKPAMPEVTALMNHVKEKIKLSFAVDSKKVLLKKIMEIIEKRWLKQMDHPLYGAALYLNPGKLHPLIQNHEDATVGQLRGCFLDVLGRMVEDEETRSKIDAQSLDYEALRGDAFSNKLAKQNLEKKSPRKCCYISIKYSSKSILFLIANICFYLAI</sequence>
<dbReference type="InterPro" id="IPR012337">
    <property type="entry name" value="RNaseH-like_sf"/>
</dbReference>
<dbReference type="Proteomes" id="UP000275267">
    <property type="component" value="Unassembled WGS sequence"/>
</dbReference>
<proteinExistence type="predicted"/>
<protein>
    <submittedName>
        <fullName evidence="1">Uncharacterized protein</fullName>
    </submittedName>
</protein>
<dbReference type="STRING" id="4540.A0A3L6RBI4"/>
<name>A0A3L6RBI4_PANMI</name>
<evidence type="ECO:0000313" key="1">
    <source>
        <dbReference type="EMBL" id="RLN00200.1"/>
    </source>
</evidence>
<gene>
    <name evidence="1" type="ORF">C2845_PM06G27300</name>
</gene>
<organism evidence="1 2">
    <name type="scientific">Panicum miliaceum</name>
    <name type="common">Proso millet</name>
    <name type="synonym">Broomcorn millet</name>
    <dbReference type="NCBI Taxonomy" id="4540"/>
    <lineage>
        <taxon>Eukaryota</taxon>
        <taxon>Viridiplantae</taxon>
        <taxon>Streptophyta</taxon>
        <taxon>Embryophyta</taxon>
        <taxon>Tracheophyta</taxon>
        <taxon>Spermatophyta</taxon>
        <taxon>Magnoliopsida</taxon>
        <taxon>Liliopsida</taxon>
        <taxon>Poales</taxon>
        <taxon>Poaceae</taxon>
        <taxon>PACMAD clade</taxon>
        <taxon>Panicoideae</taxon>
        <taxon>Panicodae</taxon>
        <taxon>Paniceae</taxon>
        <taxon>Panicinae</taxon>
        <taxon>Panicum</taxon>
        <taxon>Panicum sect. Panicum</taxon>
    </lineage>
</organism>
<evidence type="ECO:0000313" key="2">
    <source>
        <dbReference type="Proteomes" id="UP000275267"/>
    </source>
</evidence>
<dbReference type="AlphaFoldDB" id="A0A3L6RBI4"/>
<reference evidence="2" key="1">
    <citation type="journal article" date="2019" name="Nat. Commun.">
        <title>The genome of broomcorn millet.</title>
        <authorList>
            <person name="Zou C."/>
            <person name="Miki D."/>
            <person name="Li D."/>
            <person name="Tang Q."/>
            <person name="Xiao L."/>
            <person name="Rajput S."/>
            <person name="Deng P."/>
            <person name="Jia W."/>
            <person name="Huang R."/>
            <person name="Zhang M."/>
            <person name="Sun Y."/>
            <person name="Hu J."/>
            <person name="Fu X."/>
            <person name="Schnable P.S."/>
            <person name="Li F."/>
            <person name="Zhang H."/>
            <person name="Feng B."/>
            <person name="Zhu X."/>
            <person name="Liu R."/>
            <person name="Schnable J.C."/>
            <person name="Zhu J.-K."/>
            <person name="Zhang H."/>
        </authorList>
    </citation>
    <scope>NUCLEOTIDE SEQUENCE [LARGE SCALE GENOMIC DNA]</scope>
</reference>